<keyword evidence="3" id="KW-0328">Glycosyltransferase</keyword>
<feature type="transmembrane region" description="Helical" evidence="8">
    <location>
        <begin position="80"/>
        <end position="98"/>
    </location>
</feature>
<dbReference type="InterPro" id="IPR050297">
    <property type="entry name" value="LipidA_mod_glycosyltrf_83"/>
</dbReference>
<feature type="transmembrane region" description="Helical" evidence="8">
    <location>
        <begin position="320"/>
        <end position="336"/>
    </location>
</feature>
<comment type="subcellular location">
    <subcellularLocation>
        <location evidence="1">Cell membrane</location>
        <topology evidence="1">Multi-pass membrane protein</topology>
    </subcellularLocation>
</comment>
<gene>
    <name evidence="10" type="ORF">A3C25_05795</name>
</gene>
<feature type="domain" description="Glycosyltransferase RgtA/B/C/D-like" evidence="9">
    <location>
        <begin position="53"/>
        <end position="221"/>
    </location>
</feature>
<sequence>MKYKISFIFFVAFLIRLISLNQSLWLDEATTARVVQQYNFLEIITKFSPNDFHPPLYYLLMKAWTGIFGYTEISLRMPSVLFSILTGYVIYLIGKQVFPTSSFGLHGARWAAAFFLFNPLIVYYSQEARMYMMATFLLTTALYFYLSLSINLRGSPASLLNRGGSISIFLFSLSISLSFLTFYGSIFLIIPMGIYLFYKKKYRNFFVFLLLFTVTILLLSSLLYRQIINARQQLQLVPNWTTVLGSANLKNLLLIPLKFSIGRVSFYPKWFYWVISGAWTSFIWFYVIKVGLKQKLLLFLVFGSLGFGILFSLFSPLLQYFRFIFLMPIISILLALENHTPINRLIGVGGFLIFSVIYLLFPTFHREDWKSLAKNLNKSEVYMILSSSDPVRYYKKDLKILDLKSITDAKSLDKEITVIPYVVDIHGIDYQKILSGKKYKLVQQSIFRGLVVEKWNNYSSM</sequence>
<organism evidence="10 11">
    <name type="scientific">Candidatus Roizmanbacteria bacterium RIFCSPHIGHO2_02_FULL_38_11</name>
    <dbReference type="NCBI Taxonomy" id="1802039"/>
    <lineage>
        <taxon>Bacteria</taxon>
        <taxon>Candidatus Roizmaniibacteriota</taxon>
    </lineage>
</organism>
<dbReference type="AlphaFoldDB" id="A0A1F7H0E6"/>
<evidence type="ECO:0000256" key="7">
    <source>
        <dbReference type="ARBA" id="ARBA00023136"/>
    </source>
</evidence>
<dbReference type="GO" id="GO:0009103">
    <property type="term" value="P:lipopolysaccharide biosynthetic process"/>
    <property type="evidence" value="ECO:0007669"/>
    <property type="project" value="UniProtKB-ARBA"/>
</dbReference>
<feature type="transmembrane region" description="Helical" evidence="8">
    <location>
        <begin position="270"/>
        <end position="287"/>
    </location>
</feature>
<dbReference type="PANTHER" id="PTHR33908">
    <property type="entry name" value="MANNOSYLTRANSFERASE YKCB-RELATED"/>
    <property type="match status" value="1"/>
</dbReference>
<dbReference type="GO" id="GO:0016763">
    <property type="term" value="F:pentosyltransferase activity"/>
    <property type="evidence" value="ECO:0007669"/>
    <property type="project" value="TreeGrafter"/>
</dbReference>
<comment type="caution">
    <text evidence="10">The sequence shown here is derived from an EMBL/GenBank/DDBJ whole genome shotgun (WGS) entry which is preliminary data.</text>
</comment>
<keyword evidence="2" id="KW-1003">Cell membrane</keyword>
<name>A0A1F7H0E6_9BACT</name>
<feature type="transmembrane region" description="Helical" evidence="8">
    <location>
        <begin position="296"/>
        <end position="314"/>
    </location>
</feature>
<dbReference type="InterPro" id="IPR038731">
    <property type="entry name" value="RgtA/B/C-like"/>
</dbReference>
<feature type="transmembrane region" description="Helical" evidence="8">
    <location>
        <begin position="343"/>
        <end position="361"/>
    </location>
</feature>
<dbReference type="Pfam" id="PF13231">
    <property type="entry name" value="PMT_2"/>
    <property type="match status" value="1"/>
</dbReference>
<proteinExistence type="predicted"/>
<dbReference type="PANTHER" id="PTHR33908:SF11">
    <property type="entry name" value="MEMBRANE PROTEIN"/>
    <property type="match status" value="1"/>
</dbReference>
<evidence type="ECO:0000259" key="9">
    <source>
        <dbReference type="Pfam" id="PF13231"/>
    </source>
</evidence>
<keyword evidence="7 8" id="KW-0472">Membrane</keyword>
<protein>
    <recommendedName>
        <fullName evidence="9">Glycosyltransferase RgtA/B/C/D-like domain-containing protein</fullName>
    </recommendedName>
</protein>
<keyword evidence="4" id="KW-0808">Transferase</keyword>
<evidence type="ECO:0000256" key="6">
    <source>
        <dbReference type="ARBA" id="ARBA00022989"/>
    </source>
</evidence>
<evidence type="ECO:0000313" key="11">
    <source>
        <dbReference type="Proteomes" id="UP000177913"/>
    </source>
</evidence>
<evidence type="ECO:0000256" key="3">
    <source>
        <dbReference type="ARBA" id="ARBA00022676"/>
    </source>
</evidence>
<reference evidence="10 11" key="1">
    <citation type="journal article" date="2016" name="Nat. Commun.">
        <title>Thousands of microbial genomes shed light on interconnected biogeochemical processes in an aquifer system.</title>
        <authorList>
            <person name="Anantharaman K."/>
            <person name="Brown C.T."/>
            <person name="Hug L.A."/>
            <person name="Sharon I."/>
            <person name="Castelle C.J."/>
            <person name="Probst A.J."/>
            <person name="Thomas B.C."/>
            <person name="Singh A."/>
            <person name="Wilkins M.J."/>
            <person name="Karaoz U."/>
            <person name="Brodie E.L."/>
            <person name="Williams K.H."/>
            <person name="Hubbard S.S."/>
            <person name="Banfield J.F."/>
        </authorList>
    </citation>
    <scope>NUCLEOTIDE SEQUENCE [LARGE SCALE GENOMIC DNA]</scope>
</reference>
<dbReference type="Proteomes" id="UP000177913">
    <property type="component" value="Unassembled WGS sequence"/>
</dbReference>
<dbReference type="EMBL" id="MFZO01000037">
    <property type="protein sequence ID" value="OGK24212.1"/>
    <property type="molecule type" value="Genomic_DNA"/>
</dbReference>
<evidence type="ECO:0000256" key="5">
    <source>
        <dbReference type="ARBA" id="ARBA00022692"/>
    </source>
</evidence>
<evidence type="ECO:0000256" key="4">
    <source>
        <dbReference type="ARBA" id="ARBA00022679"/>
    </source>
</evidence>
<keyword evidence="6 8" id="KW-1133">Transmembrane helix</keyword>
<evidence type="ECO:0000256" key="8">
    <source>
        <dbReference type="SAM" id="Phobius"/>
    </source>
</evidence>
<feature type="transmembrane region" description="Helical" evidence="8">
    <location>
        <begin position="205"/>
        <end position="224"/>
    </location>
</feature>
<evidence type="ECO:0000256" key="1">
    <source>
        <dbReference type="ARBA" id="ARBA00004651"/>
    </source>
</evidence>
<evidence type="ECO:0000313" key="10">
    <source>
        <dbReference type="EMBL" id="OGK24212.1"/>
    </source>
</evidence>
<keyword evidence="5 8" id="KW-0812">Transmembrane</keyword>
<feature type="transmembrane region" description="Helical" evidence="8">
    <location>
        <begin position="168"/>
        <end position="198"/>
    </location>
</feature>
<feature type="transmembrane region" description="Helical" evidence="8">
    <location>
        <begin position="104"/>
        <end position="124"/>
    </location>
</feature>
<feature type="transmembrane region" description="Helical" evidence="8">
    <location>
        <begin position="131"/>
        <end position="148"/>
    </location>
</feature>
<accession>A0A1F7H0E6</accession>
<feature type="transmembrane region" description="Helical" evidence="8">
    <location>
        <begin position="7"/>
        <end position="26"/>
    </location>
</feature>
<dbReference type="GO" id="GO:0005886">
    <property type="term" value="C:plasma membrane"/>
    <property type="evidence" value="ECO:0007669"/>
    <property type="project" value="UniProtKB-SubCell"/>
</dbReference>
<evidence type="ECO:0000256" key="2">
    <source>
        <dbReference type="ARBA" id="ARBA00022475"/>
    </source>
</evidence>